<dbReference type="Proteomes" id="UP000030408">
    <property type="component" value="Unassembled WGS sequence"/>
</dbReference>
<gene>
    <name evidence="3" type="ORF">CD33_07060</name>
</gene>
<keyword evidence="4" id="KW-1185">Reference proteome</keyword>
<dbReference type="STRING" id="1384057.CD33_07060"/>
<dbReference type="eggNOG" id="COG4767">
    <property type="taxonomic scope" value="Bacteria"/>
</dbReference>
<reference evidence="3 4" key="1">
    <citation type="submission" date="2014-02" db="EMBL/GenBank/DDBJ databases">
        <title>Draft genome sequence of Lysinibacillus sinduriensis JCM 15800.</title>
        <authorList>
            <person name="Zhang F."/>
            <person name="Wang G."/>
            <person name="Zhang L."/>
        </authorList>
    </citation>
    <scope>NUCLEOTIDE SEQUENCE [LARGE SCALE GENOMIC DNA]</scope>
    <source>
        <strain evidence="3 4">JCM 15800</strain>
    </source>
</reference>
<evidence type="ECO:0000313" key="4">
    <source>
        <dbReference type="Proteomes" id="UP000030408"/>
    </source>
</evidence>
<name>A0A0A3INA2_9BACL</name>
<evidence type="ECO:0000256" key="1">
    <source>
        <dbReference type="SAM" id="Phobius"/>
    </source>
</evidence>
<organism evidence="3 4">
    <name type="scientific">Ureibacillus sinduriensis BLB-1 = JCM 15800</name>
    <dbReference type="NCBI Taxonomy" id="1384057"/>
    <lineage>
        <taxon>Bacteria</taxon>
        <taxon>Bacillati</taxon>
        <taxon>Bacillota</taxon>
        <taxon>Bacilli</taxon>
        <taxon>Bacillales</taxon>
        <taxon>Caryophanaceae</taxon>
        <taxon>Ureibacillus</taxon>
    </lineage>
</organism>
<dbReference type="EMBL" id="JPVO01000046">
    <property type="protein sequence ID" value="KGR76297.1"/>
    <property type="molecule type" value="Genomic_DNA"/>
</dbReference>
<proteinExistence type="predicted"/>
<feature type="transmembrane region" description="Helical" evidence="1">
    <location>
        <begin position="14"/>
        <end position="33"/>
    </location>
</feature>
<dbReference type="RefSeq" id="WP_036199356.1">
    <property type="nucleotide sequence ID" value="NZ_AVCY01000010.1"/>
</dbReference>
<keyword evidence="1" id="KW-0472">Membrane</keyword>
<feature type="transmembrane region" description="Helical" evidence="1">
    <location>
        <begin position="45"/>
        <end position="65"/>
    </location>
</feature>
<sequence>MEESKSIMFTIDSWVVLIPLMLLGLVGLITWTIRRKRKVNLAQFVVLLSFGIYLLCTIHLVFFPIDVNIGRYANQTPWYKTINFIPVLTIDVKTFLLNVIMLLPFGMYIPLLSKKETSIRKIAKLGFGFSLSFELVQLLIRVTLGNGRSTDINDLLANTAGAVIGYLIVRSLMKVQLFEGIFQRMQLHSK</sequence>
<dbReference type="Pfam" id="PF04892">
    <property type="entry name" value="VanZ"/>
    <property type="match status" value="1"/>
</dbReference>
<protein>
    <submittedName>
        <fullName evidence="3">Teicoplanin resistance protein VanZ</fullName>
    </submittedName>
</protein>
<feature type="transmembrane region" description="Helical" evidence="1">
    <location>
        <begin position="122"/>
        <end position="140"/>
    </location>
</feature>
<accession>A0A0A3INA2</accession>
<dbReference type="OrthoDB" id="4822551at2"/>
<dbReference type="InterPro" id="IPR006976">
    <property type="entry name" value="VanZ-like"/>
</dbReference>
<feature type="transmembrane region" description="Helical" evidence="1">
    <location>
        <begin position="152"/>
        <end position="169"/>
    </location>
</feature>
<dbReference type="PANTHER" id="PTHR36834">
    <property type="entry name" value="MEMBRANE PROTEIN-RELATED"/>
    <property type="match status" value="1"/>
</dbReference>
<evidence type="ECO:0000313" key="3">
    <source>
        <dbReference type="EMBL" id="KGR76297.1"/>
    </source>
</evidence>
<evidence type="ECO:0000259" key="2">
    <source>
        <dbReference type="Pfam" id="PF04892"/>
    </source>
</evidence>
<dbReference type="PANTHER" id="PTHR36834:SF2">
    <property type="entry name" value="MEMBRANE PROTEIN"/>
    <property type="match status" value="1"/>
</dbReference>
<dbReference type="InterPro" id="IPR053150">
    <property type="entry name" value="Teicoplanin_resist-assoc"/>
</dbReference>
<feature type="domain" description="VanZ-like" evidence="2">
    <location>
        <begin position="50"/>
        <end position="170"/>
    </location>
</feature>
<dbReference type="AlphaFoldDB" id="A0A0A3INA2"/>
<keyword evidence="1" id="KW-1133">Transmembrane helix</keyword>
<feature type="transmembrane region" description="Helical" evidence="1">
    <location>
        <begin position="85"/>
        <end position="110"/>
    </location>
</feature>
<keyword evidence="1" id="KW-0812">Transmembrane</keyword>
<comment type="caution">
    <text evidence="3">The sequence shown here is derived from an EMBL/GenBank/DDBJ whole genome shotgun (WGS) entry which is preliminary data.</text>
</comment>